<dbReference type="EMBL" id="JACHMY010000001">
    <property type="protein sequence ID" value="MBB5841379.1"/>
    <property type="molecule type" value="Genomic_DNA"/>
</dbReference>
<protein>
    <recommendedName>
        <fullName evidence="3">DUF2017 domain-containing protein</fullName>
    </recommendedName>
</protein>
<evidence type="ECO:0008006" key="3">
    <source>
        <dbReference type="Google" id="ProtNLM"/>
    </source>
</evidence>
<evidence type="ECO:0000313" key="2">
    <source>
        <dbReference type="Proteomes" id="UP000549971"/>
    </source>
</evidence>
<dbReference type="RefSeq" id="WP_184804613.1">
    <property type="nucleotide sequence ID" value="NZ_JACHMY010000001.1"/>
</dbReference>
<reference evidence="1 2" key="1">
    <citation type="submission" date="2020-08" db="EMBL/GenBank/DDBJ databases">
        <title>Sequencing the genomes of 1000 actinobacteria strains.</title>
        <authorList>
            <person name="Klenk H.-P."/>
        </authorList>
    </citation>
    <scope>NUCLEOTIDE SEQUENCE [LARGE SCALE GENOMIC DNA]</scope>
    <source>
        <strain evidence="1 2">DSM 28967</strain>
    </source>
</reference>
<dbReference type="Proteomes" id="UP000549971">
    <property type="component" value="Unassembled WGS sequence"/>
</dbReference>
<comment type="caution">
    <text evidence="1">The sequence shown here is derived from an EMBL/GenBank/DDBJ whole genome shotgun (WGS) entry which is preliminary data.</text>
</comment>
<evidence type="ECO:0000313" key="1">
    <source>
        <dbReference type="EMBL" id="MBB5841379.1"/>
    </source>
</evidence>
<accession>A0A7W9MZ04</accession>
<gene>
    <name evidence="1" type="ORF">HDA39_008113</name>
</gene>
<organism evidence="1 2">
    <name type="scientific">Kribbella italica</name>
    <dbReference type="NCBI Taxonomy" id="1540520"/>
    <lineage>
        <taxon>Bacteria</taxon>
        <taxon>Bacillati</taxon>
        <taxon>Actinomycetota</taxon>
        <taxon>Actinomycetes</taxon>
        <taxon>Propionibacteriales</taxon>
        <taxon>Kribbellaceae</taxon>
        <taxon>Kribbella</taxon>
    </lineage>
</organism>
<keyword evidence="2" id="KW-1185">Reference proteome</keyword>
<dbReference type="InterPro" id="IPR018561">
    <property type="entry name" value="AosR"/>
</dbReference>
<dbReference type="AlphaFoldDB" id="A0A7W9MZ04"/>
<sequence length="185" mass="20953">MTRFRKRRKTVVVSFAEHEADILSNLLRNLVELLYDGMPPRATAAGDDPLAALLDSDGPTAPPEDVVLQRLLPNAYSGDDMAAAEFRRFTERGLRDGKANDAKRVLTALEDESAEDGIPLEPDDQLAWLRALNDLRLAIGTRLDIKEDDDYAVWEKLPDDDPRRLTYDLYDWLGYLQSALLHNMR</sequence>
<name>A0A7W9MZ04_9ACTN</name>
<proteinExistence type="predicted"/>
<dbReference type="Pfam" id="PF09438">
    <property type="entry name" value="DUF2017"/>
    <property type="match status" value="1"/>
</dbReference>